<dbReference type="SMART" id="SM00283">
    <property type="entry name" value="MA"/>
    <property type="match status" value="1"/>
</dbReference>
<dbReference type="CDD" id="cd17527">
    <property type="entry name" value="HAMP_II"/>
    <property type="match status" value="2"/>
</dbReference>
<keyword evidence="3" id="KW-0472">Membrane</keyword>
<dbReference type="GO" id="GO:0004888">
    <property type="term" value="F:transmembrane signaling receptor activity"/>
    <property type="evidence" value="ECO:0007669"/>
    <property type="project" value="InterPro"/>
</dbReference>
<evidence type="ECO:0000313" key="8">
    <source>
        <dbReference type="EMBL" id="GGL07435.1"/>
    </source>
</evidence>
<evidence type="ECO:0000256" key="2">
    <source>
        <dbReference type="ARBA" id="ARBA00022692"/>
    </source>
</evidence>
<keyword evidence="9" id="KW-1185">Reference proteome</keyword>
<comment type="similarity">
    <text evidence="4">Belongs to the methyl-accepting chemotaxis (MCP) protein family.</text>
</comment>
<dbReference type="Gene3D" id="1.20.120.1530">
    <property type="match status" value="3"/>
</dbReference>
<dbReference type="PROSITE" id="PS50111">
    <property type="entry name" value="CHEMOTAXIS_TRANSDUC_2"/>
    <property type="match status" value="1"/>
</dbReference>
<keyword evidence="5" id="KW-0807">Transducer</keyword>
<dbReference type="PANTHER" id="PTHR43531:SF11">
    <property type="entry name" value="METHYL-ACCEPTING CHEMOTAXIS PROTEIN 3"/>
    <property type="match status" value="1"/>
</dbReference>
<comment type="caution">
    <text evidence="8">The sequence shown here is derived from an EMBL/GenBank/DDBJ whole genome shotgun (WGS) entry which is preliminary data.</text>
</comment>
<dbReference type="EMBL" id="BMMX01000027">
    <property type="protein sequence ID" value="GGL07435.1"/>
    <property type="molecule type" value="Genomic_DNA"/>
</dbReference>
<dbReference type="FunFam" id="1.10.287.950:FF:000001">
    <property type="entry name" value="Methyl-accepting chemotaxis sensory transducer"/>
    <property type="match status" value="1"/>
</dbReference>
<dbReference type="Pfam" id="PF21927">
    <property type="entry name" value="McpB_HAMP_2"/>
    <property type="match status" value="2"/>
</dbReference>
<dbReference type="AlphaFoldDB" id="A0A8J3FR81"/>
<evidence type="ECO:0008006" key="10">
    <source>
        <dbReference type="Google" id="ProtNLM"/>
    </source>
</evidence>
<dbReference type="GO" id="GO:0007165">
    <property type="term" value="P:signal transduction"/>
    <property type="evidence" value="ECO:0007669"/>
    <property type="project" value="UniProtKB-KW"/>
</dbReference>
<dbReference type="InterPro" id="IPR004089">
    <property type="entry name" value="MCPsignal_dom"/>
</dbReference>
<proteinExistence type="inferred from homology"/>
<keyword evidence="3" id="KW-1133">Transmembrane helix</keyword>
<dbReference type="Gene3D" id="1.10.287.950">
    <property type="entry name" value="Methyl-accepting chemotaxis protein"/>
    <property type="match status" value="1"/>
</dbReference>
<evidence type="ECO:0000256" key="3">
    <source>
        <dbReference type="ARBA" id="ARBA00022989"/>
    </source>
</evidence>
<gene>
    <name evidence="8" type="ORF">GCM10012284_47180</name>
</gene>
<dbReference type="Pfam" id="PF18947">
    <property type="entry name" value="HAMP_2"/>
    <property type="match status" value="1"/>
</dbReference>
<dbReference type="InterPro" id="IPR051310">
    <property type="entry name" value="MCP_chemotaxis"/>
</dbReference>
<feature type="domain" description="Methyl-accepting transducer" evidence="6">
    <location>
        <begin position="372"/>
        <end position="587"/>
    </location>
</feature>
<feature type="domain" description="HAMP" evidence="7">
    <location>
        <begin position="315"/>
        <end position="367"/>
    </location>
</feature>
<reference evidence="8" key="1">
    <citation type="journal article" date="2014" name="Int. J. Syst. Evol. Microbiol.">
        <title>Complete genome sequence of Corynebacterium casei LMG S-19264T (=DSM 44701T), isolated from a smear-ripened cheese.</title>
        <authorList>
            <consortium name="US DOE Joint Genome Institute (JGI-PGF)"/>
            <person name="Walter F."/>
            <person name="Albersmeier A."/>
            <person name="Kalinowski J."/>
            <person name="Ruckert C."/>
        </authorList>
    </citation>
    <scope>NUCLEOTIDE SEQUENCE</scope>
    <source>
        <strain evidence="8">CGMCC 4.7299</strain>
    </source>
</reference>
<organism evidence="8 9">
    <name type="scientific">Mangrovihabitans endophyticus</name>
    <dbReference type="NCBI Taxonomy" id="1751298"/>
    <lineage>
        <taxon>Bacteria</taxon>
        <taxon>Bacillati</taxon>
        <taxon>Actinomycetota</taxon>
        <taxon>Actinomycetes</taxon>
        <taxon>Micromonosporales</taxon>
        <taxon>Micromonosporaceae</taxon>
        <taxon>Mangrovihabitans</taxon>
    </lineage>
</organism>
<dbReference type="InterPro" id="IPR054421">
    <property type="entry name" value="McpB_HAMP_2nd"/>
</dbReference>
<dbReference type="GO" id="GO:0006935">
    <property type="term" value="P:chemotaxis"/>
    <property type="evidence" value="ECO:0007669"/>
    <property type="project" value="UniProtKB-KW"/>
</dbReference>
<dbReference type="Pfam" id="PF00015">
    <property type="entry name" value="MCPsignal"/>
    <property type="match status" value="1"/>
</dbReference>
<dbReference type="InterPro" id="IPR004090">
    <property type="entry name" value="Chemotax_Me-accpt_rcpt"/>
</dbReference>
<name>A0A8J3FR81_9ACTN</name>
<keyword evidence="2" id="KW-0812">Transmembrane</keyword>
<protein>
    <recommendedName>
        <fullName evidence="10">Methyl-accepting chemotaxis protein</fullName>
    </recommendedName>
</protein>
<dbReference type="CDD" id="cd17528">
    <property type="entry name" value="HAMP_III"/>
    <property type="match status" value="2"/>
</dbReference>
<dbReference type="Pfam" id="PF18575">
    <property type="entry name" value="HAMP_N3"/>
    <property type="match status" value="2"/>
</dbReference>
<accession>A0A8J3FR81</accession>
<dbReference type="InterPro" id="IPR003660">
    <property type="entry name" value="HAMP_dom"/>
</dbReference>
<dbReference type="GO" id="GO:0005886">
    <property type="term" value="C:plasma membrane"/>
    <property type="evidence" value="ECO:0007669"/>
    <property type="project" value="TreeGrafter"/>
</dbReference>
<dbReference type="Proteomes" id="UP000656042">
    <property type="component" value="Unassembled WGS sequence"/>
</dbReference>
<dbReference type="SUPFAM" id="SSF58104">
    <property type="entry name" value="Methyl-accepting chemotaxis protein (MCP) signaling domain"/>
    <property type="match status" value="1"/>
</dbReference>
<evidence type="ECO:0000256" key="5">
    <source>
        <dbReference type="PROSITE-ProRule" id="PRU00284"/>
    </source>
</evidence>
<evidence type="ECO:0000256" key="1">
    <source>
        <dbReference type="ARBA" id="ARBA00022500"/>
    </source>
</evidence>
<evidence type="ECO:0000259" key="7">
    <source>
        <dbReference type="PROSITE" id="PS50885"/>
    </source>
</evidence>
<evidence type="ECO:0000259" key="6">
    <source>
        <dbReference type="PROSITE" id="PS50111"/>
    </source>
</evidence>
<dbReference type="PRINTS" id="PR00260">
    <property type="entry name" value="CHEMTRNSDUCR"/>
</dbReference>
<reference evidence="8" key="2">
    <citation type="submission" date="2020-09" db="EMBL/GenBank/DDBJ databases">
        <authorList>
            <person name="Sun Q."/>
            <person name="Zhou Y."/>
        </authorList>
    </citation>
    <scope>NUCLEOTIDE SEQUENCE</scope>
    <source>
        <strain evidence="8">CGMCC 4.7299</strain>
    </source>
</reference>
<sequence>MPRFAVVVGGLVAVPAIAVALGGALGWLVVALGAAAVAGLTWSLLVAPPARELNEVAALAARCAGGDLTPTAVPADASPALQEIARVRGTLTDLLAETHRMSAEHERGDIDVVIDVRRFDGQFATMATQINDLVGAHIAVKKKAMAVVKAFGEGNFDAPLEQLPGKKAFINDTIEQVRGNLKGLIAEMNHMSVEHERGDIDVVIDTQRFSGQYVTMAAGINDMVAGHIAVKKKAMAVVKAFGEGDFDTPLEQLPGKKAFINDTIEQVRGNLKRLIADTTLLSEAAVQGRLDVRADASQHSGGFQSIVTGINATLDSVIGPFNEISRILSAMENGDLTQTIDTAYHGQVERLRKAVNNTVATLARTVSEVTSSADQLSNAANQISGASQALSQAATEQASSVETTSSSVEQMAASINQNTESAKITDGIASKAAGAASEGGSAVEQTVKAMKEIAEKIAIVDEIAFQTNMLALNATIEAARAGEHGKGFAVVAAEVGKLAERSQVAAQEIGELASGSVQTAERAGALLGEIVPGIEKTSDLVQEIAAASSEQSQGVNQVNVAMGQMNKTTQQNASSSEELAATAEEMTGQTAQLQQMMRFFTVAGQARRTGGDMFDLSDLNAGIGQRATSQVLSGPADLSEVDEGKFERF</sequence>
<dbReference type="PANTHER" id="PTHR43531">
    <property type="entry name" value="PROTEIN ICFG"/>
    <property type="match status" value="1"/>
</dbReference>
<dbReference type="InterPro" id="IPR041395">
    <property type="entry name" value="McpB_HAMP_3rd"/>
</dbReference>
<dbReference type="PROSITE" id="PS50885">
    <property type="entry name" value="HAMP"/>
    <property type="match status" value="1"/>
</dbReference>
<evidence type="ECO:0000256" key="4">
    <source>
        <dbReference type="ARBA" id="ARBA00029447"/>
    </source>
</evidence>
<evidence type="ECO:0000313" key="9">
    <source>
        <dbReference type="Proteomes" id="UP000656042"/>
    </source>
</evidence>
<keyword evidence="1" id="KW-0145">Chemotaxis</keyword>